<dbReference type="EMBL" id="CAUYUJ010021431">
    <property type="protein sequence ID" value="CAK0904637.1"/>
    <property type="molecule type" value="Genomic_DNA"/>
</dbReference>
<comment type="caution">
    <text evidence="2">The sequence shown here is derived from an EMBL/GenBank/DDBJ whole genome shotgun (WGS) entry which is preliminary data.</text>
</comment>
<name>A0ABN9XX26_9DINO</name>
<feature type="compositionally biased region" description="Basic and acidic residues" evidence="1">
    <location>
        <begin position="1"/>
        <end position="10"/>
    </location>
</feature>
<feature type="region of interest" description="Disordered" evidence="1">
    <location>
        <begin position="1"/>
        <end position="43"/>
    </location>
</feature>
<reference evidence="2" key="1">
    <citation type="submission" date="2023-10" db="EMBL/GenBank/DDBJ databases">
        <authorList>
            <person name="Chen Y."/>
            <person name="Shah S."/>
            <person name="Dougan E. K."/>
            <person name="Thang M."/>
            <person name="Chan C."/>
        </authorList>
    </citation>
    <scope>NUCLEOTIDE SEQUENCE [LARGE SCALE GENOMIC DNA]</scope>
</reference>
<proteinExistence type="predicted"/>
<dbReference type="Proteomes" id="UP001189429">
    <property type="component" value="Unassembled WGS sequence"/>
</dbReference>
<sequence length="122" mass="12860">MIPDGSERGDPSTQHPEQATADPRTSRRTHRDRPQGPGAEAYTFQEAAQCPDFTQSVHGEKACSELRDRARGCWKSPAAADAAAPPGNSKGAHRAALPACGSPHRSTGISPYPAEETLGNNA</sequence>
<evidence type="ECO:0000256" key="1">
    <source>
        <dbReference type="SAM" id="MobiDB-lite"/>
    </source>
</evidence>
<evidence type="ECO:0000313" key="2">
    <source>
        <dbReference type="EMBL" id="CAK0904637.1"/>
    </source>
</evidence>
<feature type="compositionally biased region" description="Low complexity" evidence="1">
    <location>
        <begin position="77"/>
        <end position="86"/>
    </location>
</feature>
<accession>A0ABN9XX26</accession>
<protein>
    <submittedName>
        <fullName evidence="2">Uncharacterized protein</fullName>
    </submittedName>
</protein>
<gene>
    <name evidence="2" type="ORF">PCOR1329_LOCUS80591</name>
</gene>
<evidence type="ECO:0000313" key="3">
    <source>
        <dbReference type="Proteomes" id="UP001189429"/>
    </source>
</evidence>
<feature type="region of interest" description="Disordered" evidence="1">
    <location>
        <begin position="75"/>
        <end position="122"/>
    </location>
</feature>
<keyword evidence="3" id="KW-1185">Reference proteome</keyword>
<organism evidence="2 3">
    <name type="scientific">Prorocentrum cordatum</name>
    <dbReference type="NCBI Taxonomy" id="2364126"/>
    <lineage>
        <taxon>Eukaryota</taxon>
        <taxon>Sar</taxon>
        <taxon>Alveolata</taxon>
        <taxon>Dinophyceae</taxon>
        <taxon>Prorocentrales</taxon>
        <taxon>Prorocentraceae</taxon>
        <taxon>Prorocentrum</taxon>
    </lineage>
</organism>